<keyword evidence="2" id="KW-0805">Transcription regulation</keyword>
<evidence type="ECO:0000256" key="4">
    <source>
        <dbReference type="ARBA" id="ARBA00023163"/>
    </source>
</evidence>
<organism evidence="7 8">
    <name type="scientific">Microbacterium immunditiarum</name>
    <dbReference type="NCBI Taxonomy" id="337480"/>
    <lineage>
        <taxon>Bacteria</taxon>
        <taxon>Bacillati</taxon>
        <taxon>Actinomycetota</taxon>
        <taxon>Actinomycetes</taxon>
        <taxon>Micrococcales</taxon>
        <taxon>Microbacteriaceae</taxon>
        <taxon>Microbacterium</taxon>
    </lineage>
</organism>
<reference evidence="7 8" key="1">
    <citation type="submission" date="2020-07" db="EMBL/GenBank/DDBJ databases">
        <title>Sequencing the genomes of 1000 actinobacteria strains.</title>
        <authorList>
            <person name="Klenk H.-P."/>
        </authorList>
    </citation>
    <scope>NUCLEOTIDE SEQUENCE [LARGE SCALE GENOMIC DNA]</scope>
    <source>
        <strain evidence="7 8">DSM 24662</strain>
    </source>
</reference>
<dbReference type="InterPro" id="IPR005119">
    <property type="entry name" value="LysR_subst-bd"/>
</dbReference>
<dbReference type="GO" id="GO:0003700">
    <property type="term" value="F:DNA-binding transcription factor activity"/>
    <property type="evidence" value="ECO:0007669"/>
    <property type="project" value="TreeGrafter"/>
</dbReference>
<dbReference type="Gene3D" id="3.40.190.10">
    <property type="entry name" value="Periplasmic binding protein-like II"/>
    <property type="match status" value="2"/>
</dbReference>
<gene>
    <name evidence="7" type="ORF">BJ991_003437</name>
</gene>
<dbReference type="GO" id="GO:0032993">
    <property type="term" value="C:protein-DNA complex"/>
    <property type="evidence" value="ECO:0007669"/>
    <property type="project" value="TreeGrafter"/>
</dbReference>
<proteinExistence type="inferred from homology"/>
<protein>
    <submittedName>
        <fullName evidence="7">DNA-binding transcriptional LysR family regulator</fullName>
    </submittedName>
</protein>
<dbReference type="PANTHER" id="PTHR30346">
    <property type="entry name" value="TRANSCRIPTIONAL DUAL REGULATOR HCAR-RELATED"/>
    <property type="match status" value="1"/>
</dbReference>
<evidence type="ECO:0000313" key="8">
    <source>
        <dbReference type="Proteomes" id="UP000576969"/>
    </source>
</evidence>
<dbReference type="CDD" id="cd08414">
    <property type="entry name" value="PBP2_LTTR_aromatics_like"/>
    <property type="match status" value="1"/>
</dbReference>
<dbReference type="GO" id="GO:0003677">
    <property type="term" value="F:DNA binding"/>
    <property type="evidence" value="ECO:0007669"/>
    <property type="project" value="UniProtKB-KW"/>
</dbReference>
<evidence type="ECO:0000259" key="6">
    <source>
        <dbReference type="Pfam" id="PF03466"/>
    </source>
</evidence>
<dbReference type="EMBL" id="JACCBV010000001">
    <property type="protein sequence ID" value="NYE21409.1"/>
    <property type="molecule type" value="Genomic_DNA"/>
</dbReference>
<keyword evidence="3 7" id="KW-0238">DNA-binding</keyword>
<feature type="domain" description="LysR substrate-binding" evidence="6">
    <location>
        <begin position="25"/>
        <end position="219"/>
    </location>
</feature>
<evidence type="ECO:0000256" key="2">
    <source>
        <dbReference type="ARBA" id="ARBA00023015"/>
    </source>
</evidence>
<feature type="region of interest" description="Disordered" evidence="5">
    <location>
        <begin position="1"/>
        <end position="27"/>
    </location>
</feature>
<dbReference type="Proteomes" id="UP000576969">
    <property type="component" value="Unassembled WGS sequence"/>
</dbReference>
<evidence type="ECO:0000313" key="7">
    <source>
        <dbReference type="EMBL" id="NYE21409.1"/>
    </source>
</evidence>
<name>A0A7Y9GRI7_9MICO</name>
<evidence type="ECO:0000256" key="3">
    <source>
        <dbReference type="ARBA" id="ARBA00023125"/>
    </source>
</evidence>
<comment type="caution">
    <text evidence="7">The sequence shown here is derived from an EMBL/GenBank/DDBJ whole genome shotgun (WGS) entry which is preliminary data.</text>
</comment>
<sequence length="225" mass="24341">MKASGRNRPKSAPDAPEETIRPDRFTLGAIPGATPGKWIATWRERVPDVPLELRHISVSTQREELLAPRDPDTDEPPVDAALVRLPIVREGLHVIPLYDEVPVVVVSKDSHLNAADELELADLADEVVIVPRDDVLGIEVPGAVAPSFDPPDDTEQAIATVATGVGVVIVPMSLARLHHRRDVEHRPLRDGPPSTVALAWPTDAPSPLVETFVGIVRGRTANSSR</sequence>
<keyword evidence="8" id="KW-1185">Reference proteome</keyword>
<comment type="similarity">
    <text evidence="1">Belongs to the LysR transcriptional regulatory family.</text>
</comment>
<keyword evidence="4" id="KW-0804">Transcription</keyword>
<dbReference type="SUPFAM" id="SSF53850">
    <property type="entry name" value="Periplasmic binding protein-like II"/>
    <property type="match status" value="1"/>
</dbReference>
<dbReference type="PANTHER" id="PTHR30346:SF0">
    <property type="entry name" value="HCA OPERON TRANSCRIPTIONAL ACTIVATOR HCAR"/>
    <property type="match status" value="1"/>
</dbReference>
<dbReference type="AlphaFoldDB" id="A0A7Y9GRI7"/>
<evidence type="ECO:0000256" key="1">
    <source>
        <dbReference type="ARBA" id="ARBA00009437"/>
    </source>
</evidence>
<dbReference type="Pfam" id="PF03466">
    <property type="entry name" value="LysR_substrate"/>
    <property type="match status" value="1"/>
</dbReference>
<dbReference type="RefSeq" id="WP_343048815.1">
    <property type="nucleotide sequence ID" value="NZ_JACCBV010000001.1"/>
</dbReference>
<accession>A0A7Y9GRI7</accession>
<evidence type="ECO:0000256" key="5">
    <source>
        <dbReference type="SAM" id="MobiDB-lite"/>
    </source>
</evidence>